<dbReference type="Gene3D" id="3.10.450.50">
    <property type="match status" value="1"/>
</dbReference>
<evidence type="ECO:0000313" key="3">
    <source>
        <dbReference type="Proteomes" id="UP000261284"/>
    </source>
</evidence>
<keyword evidence="3" id="KW-1185">Reference proteome</keyword>
<dbReference type="Proteomes" id="UP000261284">
    <property type="component" value="Unassembled WGS sequence"/>
</dbReference>
<feature type="chain" id="PRO_5017687390" evidence="1">
    <location>
        <begin position="16"/>
        <end position="147"/>
    </location>
</feature>
<reference evidence="2 3" key="1">
    <citation type="submission" date="2018-08" db="EMBL/GenBank/DDBJ databases">
        <title>Chitinophagaceae sp. K23C18032701, a novel bacterium isolated from forest soil.</title>
        <authorList>
            <person name="Wang C."/>
        </authorList>
    </citation>
    <scope>NUCLEOTIDE SEQUENCE [LARGE SCALE GENOMIC DNA]</scope>
    <source>
        <strain evidence="2 3">K23C18032701</strain>
    </source>
</reference>
<evidence type="ECO:0000256" key="1">
    <source>
        <dbReference type="SAM" id="SignalP"/>
    </source>
</evidence>
<gene>
    <name evidence="2" type="ORF">DXN05_16310</name>
</gene>
<sequence length="147" mass="16171">MLLVLVFTCSGYLHAQTGAAYTEAQHAIAASNAKYHQAFAKNDSSIFINSYAEDACILAPGMQLVCGRGAIAHFFTDGYKMGIRGGKLVTTKLYGDGVDYITEEGWGQIVDKDGKLIDEAKYIVVWKKTSEGWKMYRDIFNGNPVTK</sequence>
<evidence type="ECO:0000313" key="2">
    <source>
        <dbReference type="EMBL" id="RFM27211.1"/>
    </source>
</evidence>
<dbReference type="EMBL" id="QTJU01000006">
    <property type="protein sequence ID" value="RFM27211.1"/>
    <property type="molecule type" value="Genomic_DNA"/>
</dbReference>
<dbReference type="AlphaFoldDB" id="A0A3E1NH78"/>
<accession>A0A3E1NH78</accession>
<dbReference type="InterPro" id="IPR011944">
    <property type="entry name" value="Steroid_delta5-4_isomerase"/>
</dbReference>
<feature type="signal peptide" evidence="1">
    <location>
        <begin position="1"/>
        <end position="15"/>
    </location>
</feature>
<keyword evidence="1" id="KW-0732">Signal</keyword>
<comment type="caution">
    <text evidence="2">The sequence shown here is derived from an EMBL/GenBank/DDBJ whole genome shotgun (WGS) entry which is preliminary data.</text>
</comment>
<protein>
    <submittedName>
        <fullName evidence="2">SgcJ/EcaC family oxidoreductase</fullName>
    </submittedName>
</protein>
<name>A0A3E1NH78_9BACT</name>
<dbReference type="SUPFAM" id="SSF54427">
    <property type="entry name" value="NTF2-like"/>
    <property type="match status" value="1"/>
</dbReference>
<dbReference type="NCBIfam" id="TIGR02246">
    <property type="entry name" value="SgcJ/EcaC family oxidoreductase"/>
    <property type="match status" value="1"/>
</dbReference>
<dbReference type="OrthoDB" id="9814425at2"/>
<proteinExistence type="predicted"/>
<organism evidence="2 3">
    <name type="scientific">Deminuibacter soli</name>
    <dbReference type="NCBI Taxonomy" id="2291815"/>
    <lineage>
        <taxon>Bacteria</taxon>
        <taxon>Pseudomonadati</taxon>
        <taxon>Bacteroidota</taxon>
        <taxon>Chitinophagia</taxon>
        <taxon>Chitinophagales</taxon>
        <taxon>Chitinophagaceae</taxon>
        <taxon>Deminuibacter</taxon>
    </lineage>
</organism>
<dbReference type="InterPro" id="IPR032710">
    <property type="entry name" value="NTF2-like_dom_sf"/>
</dbReference>